<dbReference type="EMBL" id="LBHU01000002">
    <property type="protein sequence ID" value="KLI63602.1"/>
    <property type="molecule type" value="Genomic_DNA"/>
</dbReference>
<proteinExistence type="predicted"/>
<evidence type="ECO:0000256" key="1">
    <source>
        <dbReference type="SAM" id="SignalP"/>
    </source>
</evidence>
<organism evidence="2 3">
    <name type="scientific">Aurantiacibacter marinus</name>
    <dbReference type="NCBI Taxonomy" id="874156"/>
    <lineage>
        <taxon>Bacteria</taxon>
        <taxon>Pseudomonadati</taxon>
        <taxon>Pseudomonadota</taxon>
        <taxon>Alphaproteobacteria</taxon>
        <taxon>Sphingomonadales</taxon>
        <taxon>Erythrobacteraceae</taxon>
        <taxon>Aurantiacibacter</taxon>
    </lineage>
</organism>
<evidence type="ECO:0000313" key="3">
    <source>
        <dbReference type="Proteomes" id="UP000053455"/>
    </source>
</evidence>
<dbReference type="Gene3D" id="2.60.40.1880">
    <property type="entry name" value="Invasion associated locus B (IalB) protein"/>
    <property type="match status" value="1"/>
</dbReference>
<protein>
    <submittedName>
        <fullName evidence="2">Uncharacterized protein</fullName>
    </submittedName>
</protein>
<keyword evidence="1" id="KW-0732">Signal</keyword>
<reference evidence="2 3" key="1">
    <citation type="submission" date="2015-04" db="EMBL/GenBank/DDBJ databases">
        <title>The draft genome sequence of Erythrobacter marinus HWDM-33.</title>
        <authorList>
            <person name="Zhuang L."/>
            <person name="Liu Y."/>
            <person name="Shao Z."/>
        </authorList>
    </citation>
    <scope>NUCLEOTIDE SEQUENCE [LARGE SCALE GENOMIC DNA]</scope>
    <source>
        <strain evidence="2 3">HWDM-33</strain>
    </source>
</reference>
<dbReference type="RefSeq" id="WP_047093411.1">
    <property type="nucleotide sequence ID" value="NZ_LBHU01000002.1"/>
</dbReference>
<name>A0A0H0XNS9_9SPHN</name>
<dbReference type="InterPro" id="IPR010642">
    <property type="entry name" value="Invasion_prot_B"/>
</dbReference>
<dbReference type="OrthoDB" id="7426653at2"/>
<feature type="signal peptide" evidence="1">
    <location>
        <begin position="1"/>
        <end position="19"/>
    </location>
</feature>
<gene>
    <name evidence="2" type="ORF">AAV99_07550</name>
</gene>
<dbReference type="Pfam" id="PF06776">
    <property type="entry name" value="IalB"/>
    <property type="match status" value="1"/>
</dbReference>
<keyword evidence="3" id="KW-1185">Reference proteome</keyword>
<feature type="chain" id="PRO_5002589465" evidence="1">
    <location>
        <begin position="20"/>
        <end position="166"/>
    </location>
</feature>
<dbReference type="AlphaFoldDB" id="A0A0H0XNS9"/>
<dbReference type="STRING" id="874156.GCA_001021555_01810"/>
<evidence type="ECO:0000313" key="2">
    <source>
        <dbReference type="EMBL" id="KLI63602.1"/>
    </source>
</evidence>
<accession>A0A0H0XNS9</accession>
<sequence>MLRRSLPLLLLLVSTPLWANDRSRDSLGVFGDWGAFRDPETPRCYAIAEAEANSSRRDFQPFASVATWPSRNVRAQVHFRLGRRLAENPRVQLAIGGERYTLTAGDGDAWAADTRTDRAIVAAMRAAGGMSVSATDMRGNRFTDRYSLDGAATAIDAANVGCAQIR</sequence>
<comment type="caution">
    <text evidence="2">The sequence shown here is derived from an EMBL/GenBank/DDBJ whole genome shotgun (WGS) entry which is preliminary data.</text>
</comment>
<dbReference type="Proteomes" id="UP000053455">
    <property type="component" value="Unassembled WGS sequence"/>
</dbReference>
<dbReference type="PATRIC" id="fig|874156.12.peg.1553"/>
<dbReference type="InterPro" id="IPR038696">
    <property type="entry name" value="IalB_sf"/>
</dbReference>